<proteinExistence type="predicted"/>
<evidence type="ECO:0000313" key="2">
    <source>
        <dbReference type="EMBL" id="PIS39376.1"/>
    </source>
</evidence>
<dbReference type="AlphaFoldDB" id="A0A2H0YLT6"/>
<accession>A0A2H0YLT6</accession>
<dbReference type="SUPFAM" id="SSF140683">
    <property type="entry name" value="SP0561-like"/>
    <property type="match status" value="1"/>
</dbReference>
<dbReference type="EMBL" id="PEYD01000044">
    <property type="protein sequence ID" value="PIS39376.1"/>
    <property type="molecule type" value="Genomic_DNA"/>
</dbReference>
<sequence>MKNKITEDIILAELLKKPDAENILAKYNLPCLGCPLAKFEIANLKLGDVCKMYGIDLGNLLKELNEKNYCGE</sequence>
<reference evidence="3" key="1">
    <citation type="submission" date="2017-09" db="EMBL/GenBank/DDBJ databases">
        <title>Depth-based differentiation of microbial function through sediment-hosted aquifers and enrichment of novel symbionts in the deep terrestrial subsurface.</title>
        <authorList>
            <person name="Probst A.J."/>
            <person name="Ladd B."/>
            <person name="Jarett J.K."/>
            <person name="Geller-Mcgrath D.E."/>
            <person name="Sieber C.M.K."/>
            <person name="Emerson J.B."/>
            <person name="Anantharaman K."/>
            <person name="Thomas B.C."/>
            <person name="Malmstrom R."/>
            <person name="Stieglmeier M."/>
            <person name="Klingl A."/>
            <person name="Woyke T."/>
            <person name="Ryan C.M."/>
            <person name="Banfield J.F."/>
        </authorList>
    </citation>
    <scope>NUCLEOTIDE SEQUENCE [LARGE SCALE GENOMIC DNA]</scope>
</reference>
<dbReference type="InterPro" id="IPR015077">
    <property type="entry name" value="DUF1858"/>
</dbReference>
<feature type="domain" description="DUF1858" evidence="1">
    <location>
        <begin position="5"/>
        <end position="60"/>
    </location>
</feature>
<dbReference type="NCBIfam" id="TIGR03980">
    <property type="entry name" value="prismane_assoc"/>
    <property type="match status" value="1"/>
</dbReference>
<name>A0A2H0YLT6_9BACT</name>
<dbReference type="InterPro" id="IPR023883">
    <property type="entry name" value="CHP03980_redox-disulphide"/>
</dbReference>
<gene>
    <name evidence="2" type="ORF">COT33_02345</name>
</gene>
<dbReference type="Gene3D" id="1.10.3910.10">
    <property type="entry name" value="SP0561-like"/>
    <property type="match status" value="1"/>
</dbReference>
<dbReference type="Pfam" id="PF08984">
    <property type="entry name" value="DUF1858"/>
    <property type="match status" value="1"/>
</dbReference>
<comment type="caution">
    <text evidence="2">The sequence shown here is derived from an EMBL/GenBank/DDBJ whole genome shotgun (WGS) entry which is preliminary data.</text>
</comment>
<dbReference type="Proteomes" id="UP000230088">
    <property type="component" value="Unassembled WGS sequence"/>
</dbReference>
<evidence type="ECO:0000313" key="3">
    <source>
        <dbReference type="Proteomes" id="UP000230088"/>
    </source>
</evidence>
<dbReference type="InterPro" id="IPR038062">
    <property type="entry name" value="ScdA-like_N_sf"/>
</dbReference>
<evidence type="ECO:0000259" key="1">
    <source>
        <dbReference type="Pfam" id="PF08984"/>
    </source>
</evidence>
<protein>
    <recommendedName>
        <fullName evidence="1">DUF1858 domain-containing protein</fullName>
    </recommendedName>
</protein>
<organism evidence="2 3">
    <name type="scientific">Candidatus Nealsonbacteria bacterium CG08_land_8_20_14_0_20_38_20</name>
    <dbReference type="NCBI Taxonomy" id="1974705"/>
    <lineage>
        <taxon>Bacteria</taxon>
        <taxon>Candidatus Nealsoniibacteriota</taxon>
    </lineage>
</organism>